<evidence type="ECO:0000313" key="4">
    <source>
        <dbReference type="Proteomes" id="UP000075714"/>
    </source>
</evidence>
<evidence type="ECO:0000313" key="3">
    <source>
        <dbReference type="EMBL" id="KXZ51736.1"/>
    </source>
</evidence>
<dbReference type="AlphaFoldDB" id="A0A150GPE6"/>
<dbReference type="InterPro" id="IPR006073">
    <property type="entry name" value="GTP-bd"/>
</dbReference>
<dbReference type="EMBL" id="LSYV01000012">
    <property type="protein sequence ID" value="KXZ51736.1"/>
    <property type="molecule type" value="Genomic_DNA"/>
</dbReference>
<dbReference type="CDD" id="cd09912">
    <property type="entry name" value="DLP_2"/>
    <property type="match status" value="1"/>
</dbReference>
<gene>
    <name evidence="3" type="ORF">GPECTOR_11g183</name>
</gene>
<comment type="caution">
    <text evidence="3">The sequence shown here is derived from an EMBL/GenBank/DDBJ whole genome shotgun (WGS) entry which is preliminary data.</text>
</comment>
<organism evidence="3 4">
    <name type="scientific">Gonium pectorale</name>
    <name type="common">Green alga</name>
    <dbReference type="NCBI Taxonomy" id="33097"/>
    <lineage>
        <taxon>Eukaryota</taxon>
        <taxon>Viridiplantae</taxon>
        <taxon>Chlorophyta</taxon>
        <taxon>core chlorophytes</taxon>
        <taxon>Chlorophyceae</taxon>
        <taxon>CS clade</taxon>
        <taxon>Chlamydomonadales</taxon>
        <taxon>Volvocaceae</taxon>
        <taxon>Gonium</taxon>
    </lineage>
</organism>
<dbReference type="Pfam" id="PF01926">
    <property type="entry name" value="MMR_HSR1"/>
    <property type="match status" value="1"/>
</dbReference>
<keyword evidence="4" id="KW-1185">Reference proteome</keyword>
<dbReference type="STRING" id="33097.A0A150GPE6"/>
<dbReference type="GO" id="GO:0005525">
    <property type="term" value="F:GTP binding"/>
    <property type="evidence" value="ECO:0007669"/>
    <property type="project" value="InterPro"/>
</dbReference>
<dbReference type="GO" id="GO:0031969">
    <property type="term" value="C:chloroplast membrane"/>
    <property type="evidence" value="ECO:0007669"/>
    <property type="project" value="TreeGrafter"/>
</dbReference>
<protein>
    <recommendedName>
        <fullName evidence="2">G domain-containing protein</fullName>
    </recommendedName>
</protein>
<dbReference type="Gene3D" id="3.20.20.70">
    <property type="entry name" value="Aldolase class I"/>
    <property type="match status" value="1"/>
</dbReference>
<dbReference type="OrthoDB" id="422720at2759"/>
<dbReference type="Gene3D" id="3.40.50.300">
    <property type="entry name" value="P-loop containing nucleotide triphosphate hydrolases"/>
    <property type="match status" value="1"/>
</dbReference>
<dbReference type="GO" id="GO:0010027">
    <property type="term" value="P:thylakoid membrane organization"/>
    <property type="evidence" value="ECO:0007669"/>
    <property type="project" value="TreeGrafter"/>
</dbReference>
<feature type="compositionally biased region" description="Low complexity" evidence="1">
    <location>
        <begin position="674"/>
        <end position="684"/>
    </location>
</feature>
<dbReference type="PANTHER" id="PTHR43681:SF1">
    <property type="entry name" value="SARCALUMENIN"/>
    <property type="match status" value="1"/>
</dbReference>
<feature type="domain" description="G" evidence="2">
    <location>
        <begin position="236"/>
        <end position="372"/>
    </location>
</feature>
<dbReference type="SUPFAM" id="SSF52540">
    <property type="entry name" value="P-loop containing nucleoside triphosphate hydrolases"/>
    <property type="match status" value="1"/>
</dbReference>
<dbReference type="InterPro" id="IPR051943">
    <property type="entry name" value="TRAFAC_Dynamin-like_GTPase"/>
</dbReference>
<evidence type="ECO:0000259" key="2">
    <source>
        <dbReference type="Pfam" id="PF01926"/>
    </source>
</evidence>
<reference evidence="4" key="1">
    <citation type="journal article" date="2016" name="Nat. Commun.">
        <title>The Gonium pectorale genome demonstrates co-option of cell cycle regulation during the evolution of multicellularity.</title>
        <authorList>
            <person name="Hanschen E.R."/>
            <person name="Marriage T.N."/>
            <person name="Ferris P.J."/>
            <person name="Hamaji T."/>
            <person name="Toyoda A."/>
            <person name="Fujiyama A."/>
            <person name="Neme R."/>
            <person name="Noguchi H."/>
            <person name="Minakuchi Y."/>
            <person name="Suzuki M."/>
            <person name="Kawai-Toyooka H."/>
            <person name="Smith D.R."/>
            <person name="Sparks H."/>
            <person name="Anderson J."/>
            <person name="Bakaric R."/>
            <person name="Luria V."/>
            <person name="Karger A."/>
            <person name="Kirschner M.W."/>
            <person name="Durand P.M."/>
            <person name="Michod R.E."/>
            <person name="Nozaki H."/>
            <person name="Olson B.J."/>
        </authorList>
    </citation>
    <scope>NUCLEOTIDE SEQUENCE [LARGE SCALE GENOMIC DNA]</scope>
    <source>
        <strain evidence="4">NIES-2863</strain>
    </source>
</reference>
<feature type="region of interest" description="Disordered" evidence="1">
    <location>
        <begin position="436"/>
        <end position="460"/>
    </location>
</feature>
<accession>A0A150GPE6</accession>
<dbReference type="PANTHER" id="PTHR43681">
    <property type="entry name" value="TRANSMEMBRANE GTPASE FZO"/>
    <property type="match status" value="1"/>
</dbReference>
<feature type="region of interest" description="Disordered" evidence="1">
    <location>
        <begin position="649"/>
        <end position="685"/>
    </location>
</feature>
<proteinExistence type="predicted"/>
<evidence type="ECO:0000256" key="1">
    <source>
        <dbReference type="SAM" id="MobiDB-lite"/>
    </source>
</evidence>
<dbReference type="Proteomes" id="UP000075714">
    <property type="component" value="Unassembled WGS sequence"/>
</dbReference>
<sequence length="838" mass="86814">MLVLWDSAANAAAMYDAALRLQELLRGRAALLLVDRTDIALAIGAQGVLLTDQGVPTVVAKRMLSAAGGGGGGGLVGRVVTEAQAAVTAAADGASLVLIEGPGGSAPSPAVLAAARSGQRSGNAIPLLMGLRAEAGAGAGAAAALEAEVEGVAVSLGALPAVARACFDLPEVRRRTGRVCIRPLLRLMDPGREALLSEEKKLLASVLGFLEETLPGVSELALLRDALKALDEPFLVAVVGEFNSGKSSVINALLGRRYLAEGILPTTNEISILKFAPPPGPGSAPRPELEQQADGLYVRYLPARLLQDLHIVDTPGTNVILERQQRLTEEYVPRADLVLFVLSADRPFSESEVRFLEYIRQWQKRVVFVVNKADILEGPEQVAEVVDFVAANATRILRLDRPAVIPVSSRAALRAKLAAAGLSISGSLDGDAAAATPLGSAPSTSASTDGGLDGDELGPALRGSPDWRSSNFADLERQVSNFLVGKGAGGGEGVRLKLQTPLFVADALLGAAGRQLEADLSAARSELEGVQLVGRQLARFRAEMDKDAAAQRAALQGLLSEVVSRAERFVDSTVQLSNAPLLLSIAAGNREYPFRNSFEKEVVGDGVANLSQAVAEHSSWLAANCETQRSYYAAFAANRAAAAGIPPPPGAAGAAGTAGSNGGGVPEPRGALATSSSSSSPTSPALRAVSDFNVRAVATLLDTELQSAMAGTAGTALGAPLVGLFAMQVVGNTLEDILLAAFSGAVSYVSLLNLPLRRSDLKDKISRVAGNFVADVQKQMEAEAAAAVGSVLLDVGSMMAPLEAAYGAEVRRLEAKKEALATYGTKLQELQRRAANLD</sequence>
<name>A0A150GPE6_GONPE</name>
<dbReference type="InterPro" id="IPR013785">
    <property type="entry name" value="Aldolase_TIM"/>
</dbReference>
<dbReference type="InterPro" id="IPR027417">
    <property type="entry name" value="P-loop_NTPase"/>
</dbReference>